<accession>A0A841HI67</accession>
<dbReference type="InterPro" id="IPR015500">
    <property type="entry name" value="Peptidase_S8_subtilisin-rel"/>
</dbReference>
<sequence>MAGKRGTPTTKKKRPAAASTRKASSAASVSIKRAGDEPNAGRAKTILYVHGIGNKPAAEVLKCQWDDALFGFNLGERSRLAYWVNRMFYPDPVKASCKMADATQDVASAAAGAVAIRALADPSEGVEPLLPEDAQKKQERAVLERIAERTLRGAAPVEGLDAADYHLRVLPLPAPLREFISRRITKAFLKDVHEFLFIKERREIMRESVLSRLRTGGGPFIVIAHSQGSMIAYEALSSLTAADGVEIDLLVTIGSPLGLQEVQDQLKVITNQKKGLAVPAVVKRWVNVADPLDPVCADKRLSGDYSSTNGVGVEDFVQWNADSPKDPHSGSGYLRLSEVRGPVRDAIDRDLFQRIAPFTIARDLVGQMEGGAQEERHAVLIELRDQWDSPGQSRAADEVRTDVVRWITSSLRTAKPKLTPDDVDLEALSGYVAARLTRSEVERMSAELHLNSVYRVFRNARKRALLDQSINVLQCATAHRGYDSRGQGITWAVLDTGIDPLHPHFGYGTDCSNIGRVYDCLKPGAIAEWNPKSHPKLGVDRNGHGTHVAGIIAGGMRDFGISGIAPTVRLNSYKVLDDDGRGTDAKIIKALDHIFEMNRNSASLVVHGVNLSLGGSFDPEAFGCGDTPICKQLRKLWRQGVVVVLAAGNEGYLELQQGDEVIGLNTDLSIGDPANLDEAIAVGSIHKSKPHLYGISYFSSRGPTADGRCKPDLVAPGERIVSCRAGAKATKNMTRNSMYVAMSGTSMAAPHVSGVVACFLSARKEFIGYPDRVKDILLGACTDLKRDRMHQGAGMPNLVKMLLGS</sequence>
<evidence type="ECO:0000256" key="7">
    <source>
        <dbReference type="SAM" id="MobiDB-lite"/>
    </source>
</evidence>
<comment type="similarity">
    <text evidence="1 6">Belongs to the peptidase S8 family.</text>
</comment>
<evidence type="ECO:0000256" key="4">
    <source>
        <dbReference type="ARBA" id="ARBA00022825"/>
    </source>
</evidence>
<dbReference type="PROSITE" id="PS00138">
    <property type="entry name" value="SUBTILASE_SER"/>
    <property type="match status" value="1"/>
</dbReference>
<keyword evidence="10" id="KW-1185">Reference proteome</keyword>
<dbReference type="CDD" id="cd07487">
    <property type="entry name" value="Peptidases_S8_1"/>
    <property type="match status" value="1"/>
</dbReference>
<keyword evidence="2 6" id="KW-0645">Protease</keyword>
<dbReference type="InterPro" id="IPR036852">
    <property type="entry name" value="Peptidase_S8/S53_dom_sf"/>
</dbReference>
<dbReference type="InterPro" id="IPR050131">
    <property type="entry name" value="Peptidase_S8_subtilisin-like"/>
</dbReference>
<reference evidence="9 10" key="1">
    <citation type="submission" date="2020-08" db="EMBL/GenBank/DDBJ databases">
        <title>Genomic Encyclopedia of Type Strains, Phase IV (KMG-IV): sequencing the most valuable type-strain genomes for metagenomic binning, comparative biology and taxonomic classification.</title>
        <authorList>
            <person name="Goeker M."/>
        </authorList>
    </citation>
    <scope>NUCLEOTIDE SEQUENCE [LARGE SCALE GENOMIC DNA]</scope>
    <source>
        <strain evidence="9 10">DSM 26723</strain>
    </source>
</reference>
<evidence type="ECO:0000259" key="8">
    <source>
        <dbReference type="Pfam" id="PF00082"/>
    </source>
</evidence>
<dbReference type="PROSITE" id="PS00137">
    <property type="entry name" value="SUBTILASE_HIS"/>
    <property type="match status" value="1"/>
</dbReference>
<dbReference type="AlphaFoldDB" id="A0A841HI67"/>
<dbReference type="RefSeq" id="WP_184329832.1">
    <property type="nucleotide sequence ID" value="NZ_JACHHZ010000001.1"/>
</dbReference>
<dbReference type="GO" id="GO:0004252">
    <property type="term" value="F:serine-type endopeptidase activity"/>
    <property type="evidence" value="ECO:0007669"/>
    <property type="project" value="UniProtKB-UniRule"/>
</dbReference>
<feature type="active site" description="Charge relay system" evidence="5 6">
    <location>
        <position position="746"/>
    </location>
</feature>
<feature type="active site" description="Charge relay system" evidence="5 6">
    <location>
        <position position="495"/>
    </location>
</feature>
<dbReference type="Pfam" id="PF00082">
    <property type="entry name" value="Peptidase_S8"/>
    <property type="match status" value="1"/>
</dbReference>
<dbReference type="PANTHER" id="PTHR43806:SF11">
    <property type="entry name" value="CEREVISIN-RELATED"/>
    <property type="match status" value="1"/>
</dbReference>
<evidence type="ECO:0000256" key="2">
    <source>
        <dbReference type="ARBA" id="ARBA00022670"/>
    </source>
</evidence>
<evidence type="ECO:0000256" key="1">
    <source>
        <dbReference type="ARBA" id="ARBA00011073"/>
    </source>
</evidence>
<gene>
    <name evidence="9" type="ORF">HNQ60_000925</name>
</gene>
<dbReference type="Gene3D" id="3.40.50.200">
    <property type="entry name" value="Peptidase S8/S53 domain"/>
    <property type="match status" value="1"/>
</dbReference>
<name>A0A841HI67_9GAMM</name>
<evidence type="ECO:0000256" key="5">
    <source>
        <dbReference type="PIRSR" id="PIRSR615500-1"/>
    </source>
</evidence>
<dbReference type="PROSITE" id="PS51892">
    <property type="entry name" value="SUBTILASE"/>
    <property type="match status" value="1"/>
</dbReference>
<dbReference type="InterPro" id="IPR000209">
    <property type="entry name" value="Peptidase_S8/S53_dom"/>
</dbReference>
<dbReference type="SUPFAM" id="SSF52743">
    <property type="entry name" value="Subtilisin-like"/>
    <property type="match status" value="1"/>
</dbReference>
<dbReference type="InterPro" id="IPR022398">
    <property type="entry name" value="Peptidase_S8_His-AS"/>
</dbReference>
<dbReference type="PANTHER" id="PTHR43806">
    <property type="entry name" value="PEPTIDASE S8"/>
    <property type="match status" value="1"/>
</dbReference>
<evidence type="ECO:0000256" key="3">
    <source>
        <dbReference type="ARBA" id="ARBA00022801"/>
    </source>
</evidence>
<dbReference type="Gene3D" id="3.40.50.1820">
    <property type="entry name" value="alpha/beta hydrolase"/>
    <property type="match status" value="1"/>
</dbReference>
<keyword evidence="3 6" id="KW-0378">Hydrolase</keyword>
<feature type="compositionally biased region" description="Low complexity" evidence="7">
    <location>
        <begin position="16"/>
        <end position="28"/>
    </location>
</feature>
<protein>
    <submittedName>
        <fullName evidence="9">Subtilisin family serine protease</fullName>
    </submittedName>
</protein>
<comment type="caution">
    <text evidence="9">The sequence shown here is derived from an EMBL/GenBank/DDBJ whole genome shotgun (WGS) entry which is preliminary data.</text>
</comment>
<dbReference type="InterPro" id="IPR023828">
    <property type="entry name" value="Peptidase_S8_Ser-AS"/>
</dbReference>
<dbReference type="EMBL" id="JACHHZ010000001">
    <property type="protein sequence ID" value="MBB6092079.1"/>
    <property type="molecule type" value="Genomic_DNA"/>
</dbReference>
<keyword evidence="4 6" id="KW-0720">Serine protease</keyword>
<feature type="domain" description="Peptidase S8/S53" evidence="8">
    <location>
        <begin position="486"/>
        <end position="794"/>
    </location>
</feature>
<evidence type="ECO:0000256" key="6">
    <source>
        <dbReference type="PROSITE-ProRule" id="PRU01240"/>
    </source>
</evidence>
<evidence type="ECO:0000313" key="9">
    <source>
        <dbReference type="EMBL" id="MBB6092079.1"/>
    </source>
</evidence>
<dbReference type="Proteomes" id="UP000588068">
    <property type="component" value="Unassembled WGS sequence"/>
</dbReference>
<dbReference type="PRINTS" id="PR00723">
    <property type="entry name" value="SUBTILISIN"/>
</dbReference>
<dbReference type="InterPro" id="IPR029058">
    <property type="entry name" value="AB_hydrolase_fold"/>
</dbReference>
<evidence type="ECO:0000313" key="10">
    <source>
        <dbReference type="Proteomes" id="UP000588068"/>
    </source>
</evidence>
<feature type="active site" description="Charge relay system" evidence="5 6">
    <location>
        <position position="544"/>
    </location>
</feature>
<organism evidence="9 10">
    <name type="scientific">Povalibacter uvarum</name>
    <dbReference type="NCBI Taxonomy" id="732238"/>
    <lineage>
        <taxon>Bacteria</taxon>
        <taxon>Pseudomonadati</taxon>
        <taxon>Pseudomonadota</taxon>
        <taxon>Gammaproteobacteria</taxon>
        <taxon>Steroidobacterales</taxon>
        <taxon>Steroidobacteraceae</taxon>
        <taxon>Povalibacter</taxon>
    </lineage>
</organism>
<feature type="region of interest" description="Disordered" evidence="7">
    <location>
        <begin position="1"/>
        <end position="36"/>
    </location>
</feature>
<dbReference type="SUPFAM" id="SSF53474">
    <property type="entry name" value="alpha/beta-Hydrolases"/>
    <property type="match status" value="1"/>
</dbReference>
<proteinExistence type="inferred from homology"/>
<dbReference type="GO" id="GO:0006508">
    <property type="term" value="P:proteolysis"/>
    <property type="evidence" value="ECO:0007669"/>
    <property type="project" value="UniProtKB-KW"/>
</dbReference>